<organism evidence="2 3">
    <name type="scientific">Corynebacterium frankenforstense DSM 45800</name>
    <dbReference type="NCBI Taxonomy" id="1437875"/>
    <lineage>
        <taxon>Bacteria</taxon>
        <taxon>Bacillati</taxon>
        <taxon>Actinomycetota</taxon>
        <taxon>Actinomycetes</taxon>
        <taxon>Mycobacteriales</taxon>
        <taxon>Corynebacteriaceae</taxon>
        <taxon>Corynebacterium</taxon>
    </lineage>
</organism>
<dbReference type="PANTHER" id="PTHR43355:SF2">
    <property type="entry name" value="FLAVIN REDUCTASE (NADPH)"/>
    <property type="match status" value="1"/>
</dbReference>
<reference evidence="2 3" key="1">
    <citation type="submission" date="2014-08" db="EMBL/GenBank/DDBJ databases">
        <title>Complete genome sequence of Corynebacterium frankenforstense ST18(T) (=DSM 45800(T)), isolated from raw cow milk.</title>
        <authorList>
            <person name="Ruckert C."/>
            <person name="Albersmeier A."/>
            <person name="Winkler A."/>
            <person name="Lipski A."/>
            <person name="Kalinowski J."/>
        </authorList>
    </citation>
    <scope>NUCLEOTIDE SEQUENCE [LARGE SCALE GENOMIC DNA]</scope>
    <source>
        <strain evidence="2 3">ST18</strain>
    </source>
</reference>
<accession>A0A1L7CSA7</accession>
<proteinExistence type="predicted"/>
<name>A0A1L7CSA7_9CORY</name>
<evidence type="ECO:0000313" key="3">
    <source>
        <dbReference type="Proteomes" id="UP000185434"/>
    </source>
</evidence>
<dbReference type="SUPFAM" id="SSF51735">
    <property type="entry name" value="NAD(P)-binding Rossmann-fold domains"/>
    <property type="match status" value="1"/>
</dbReference>
<dbReference type="RefSeq" id="WP_075663734.1">
    <property type="nucleotide sequence ID" value="NZ_CP009247.1"/>
</dbReference>
<sequence>MKFAVIGANGKAGSRIAAEATSRGHDVTAVVRRANESEAAHELRRDAAELTAEDLSGFDVVVDALSFPLDAQDQHAATVTTIADALAGTDTRLIVVGGAGSLFVDEAHSKMLAETPDFPEAFLPVARGQIRQLEVLRGREDVRWTFISPAADFRADGERTGEYVQAGEEFTTDAEGDSAISYADYAVGLVDEAEADGDAAHVNERISLRW</sequence>
<evidence type="ECO:0000259" key="1">
    <source>
        <dbReference type="Pfam" id="PF13460"/>
    </source>
</evidence>
<dbReference type="EMBL" id="CP009247">
    <property type="protein sequence ID" value="APT88745.1"/>
    <property type="molecule type" value="Genomic_DNA"/>
</dbReference>
<dbReference type="KEGG" id="cfk:CFRA_05250"/>
<protein>
    <submittedName>
        <fullName evidence="2">NADH-flavin reductase</fullName>
    </submittedName>
</protein>
<dbReference type="AlphaFoldDB" id="A0A1L7CSA7"/>
<dbReference type="STRING" id="1437875.CFRA_05250"/>
<gene>
    <name evidence="2" type="ORF">CFRA_05250</name>
</gene>
<feature type="domain" description="NAD(P)-binding" evidence="1">
    <location>
        <begin position="7"/>
        <end position="186"/>
    </location>
</feature>
<dbReference type="GO" id="GO:0016646">
    <property type="term" value="F:oxidoreductase activity, acting on the CH-NH group of donors, NAD or NADP as acceptor"/>
    <property type="evidence" value="ECO:0007669"/>
    <property type="project" value="TreeGrafter"/>
</dbReference>
<dbReference type="Pfam" id="PF13460">
    <property type="entry name" value="NAD_binding_10"/>
    <property type="match status" value="1"/>
</dbReference>
<keyword evidence="3" id="KW-1185">Reference proteome</keyword>
<dbReference type="PANTHER" id="PTHR43355">
    <property type="entry name" value="FLAVIN REDUCTASE (NADPH)"/>
    <property type="match status" value="1"/>
</dbReference>
<evidence type="ECO:0000313" key="2">
    <source>
        <dbReference type="EMBL" id="APT88745.1"/>
    </source>
</evidence>
<dbReference type="Gene3D" id="3.40.50.720">
    <property type="entry name" value="NAD(P)-binding Rossmann-like Domain"/>
    <property type="match status" value="1"/>
</dbReference>
<dbReference type="InterPro" id="IPR036291">
    <property type="entry name" value="NAD(P)-bd_dom_sf"/>
</dbReference>
<dbReference type="InterPro" id="IPR051606">
    <property type="entry name" value="Polyketide_Oxido-like"/>
</dbReference>
<dbReference type="Proteomes" id="UP000185434">
    <property type="component" value="Chromosome"/>
</dbReference>
<dbReference type="InterPro" id="IPR016040">
    <property type="entry name" value="NAD(P)-bd_dom"/>
</dbReference>
<dbReference type="OrthoDB" id="3191258at2"/>